<name>A0A7Y0AT17_9HYPH</name>
<keyword evidence="1" id="KW-0812">Transmembrane</keyword>
<keyword evidence="3" id="KW-1185">Reference proteome</keyword>
<dbReference type="RefSeq" id="WP_169586932.1">
    <property type="nucleotide sequence ID" value="NZ_JABBGK010000001.1"/>
</dbReference>
<gene>
    <name evidence="2" type="ORF">HHL25_02480</name>
</gene>
<evidence type="ECO:0000256" key="1">
    <source>
        <dbReference type="SAM" id="Phobius"/>
    </source>
</evidence>
<keyword evidence="1" id="KW-0472">Membrane</keyword>
<proteinExistence type="predicted"/>
<feature type="transmembrane region" description="Helical" evidence="1">
    <location>
        <begin position="289"/>
        <end position="308"/>
    </location>
</feature>
<accession>A0A7Y0AT17</accession>
<sequence length="357" mass="38796">MDSDLKGLLSGASREGIITEAQAEKLLAYIDRGRSAAADGIREPVGDTETPRFVRGFHDVLITIGIVIVLAGIWGVGTFYAALPAIVILAEVLVRRQRLALPAVALTIAFVQWIAVVTAFVLDVDSEGFSPIGYALFYVLPFPVLLAAFHWRYRVPLSLALFFVSACSLGLILIFYLIQMATGDVNFVVNHRTTTSVILLAAALALFALALSFDLKDPARRTRSSDVAFWLHLGAAPALLYAMLSFVFMDGISDLGAFPESAGNGEAFMVVVIVTLFMGVGLVIDRRAFVTSGLLSLGFAIYKLFETADMKLDVYIFVTLLIVGLVVLTIGVGWPWFRRIVVSGLPQPLKEKLPPLR</sequence>
<dbReference type="EMBL" id="JABBGK010000001">
    <property type="protein sequence ID" value="NML72984.1"/>
    <property type="molecule type" value="Genomic_DNA"/>
</dbReference>
<feature type="transmembrane region" description="Helical" evidence="1">
    <location>
        <begin position="128"/>
        <end position="149"/>
    </location>
</feature>
<comment type="caution">
    <text evidence="2">The sequence shown here is derived from an EMBL/GenBank/DDBJ whole genome shotgun (WGS) entry which is preliminary data.</text>
</comment>
<feature type="transmembrane region" description="Helical" evidence="1">
    <location>
        <begin position="314"/>
        <end position="337"/>
    </location>
</feature>
<feature type="transmembrane region" description="Helical" evidence="1">
    <location>
        <begin position="60"/>
        <end position="87"/>
    </location>
</feature>
<feature type="transmembrane region" description="Helical" evidence="1">
    <location>
        <begin position="227"/>
        <end position="247"/>
    </location>
</feature>
<protein>
    <recommendedName>
        <fullName evidence="4">DUF2157 domain-containing protein</fullName>
    </recommendedName>
</protein>
<evidence type="ECO:0000313" key="2">
    <source>
        <dbReference type="EMBL" id="NML72984.1"/>
    </source>
</evidence>
<reference evidence="2 3" key="1">
    <citation type="submission" date="2020-04" db="EMBL/GenBank/DDBJ databases">
        <title>Rhizobium sp. S-51 isolated from soil.</title>
        <authorList>
            <person name="Dahal R.H."/>
        </authorList>
    </citation>
    <scope>NUCLEOTIDE SEQUENCE [LARGE SCALE GENOMIC DNA]</scope>
    <source>
        <strain evidence="2 3">S-51</strain>
    </source>
</reference>
<dbReference type="Proteomes" id="UP000541470">
    <property type="component" value="Unassembled WGS sequence"/>
</dbReference>
<feature type="transmembrane region" description="Helical" evidence="1">
    <location>
        <begin position="198"/>
        <end position="215"/>
    </location>
</feature>
<evidence type="ECO:0000313" key="3">
    <source>
        <dbReference type="Proteomes" id="UP000541470"/>
    </source>
</evidence>
<dbReference type="AlphaFoldDB" id="A0A7Y0AT17"/>
<feature type="transmembrane region" description="Helical" evidence="1">
    <location>
        <begin position="156"/>
        <end position="178"/>
    </location>
</feature>
<feature type="transmembrane region" description="Helical" evidence="1">
    <location>
        <begin position="99"/>
        <end position="122"/>
    </location>
</feature>
<organism evidence="2 3">
    <name type="scientific">Rhizobium terricola</name>
    <dbReference type="NCBI Taxonomy" id="2728849"/>
    <lineage>
        <taxon>Bacteria</taxon>
        <taxon>Pseudomonadati</taxon>
        <taxon>Pseudomonadota</taxon>
        <taxon>Alphaproteobacteria</taxon>
        <taxon>Hyphomicrobiales</taxon>
        <taxon>Rhizobiaceae</taxon>
        <taxon>Rhizobium/Agrobacterium group</taxon>
        <taxon>Rhizobium</taxon>
    </lineage>
</organism>
<keyword evidence="1" id="KW-1133">Transmembrane helix</keyword>
<evidence type="ECO:0008006" key="4">
    <source>
        <dbReference type="Google" id="ProtNLM"/>
    </source>
</evidence>
<feature type="transmembrane region" description="Helical" evidence="1">
    <location>
        <begin position="267"/>
        <end position="284"/>
    </location>
</feature>